<protein>
    <recommendedName>
        <fullName evidence="5">TonB-dependent receptor-like beta-barrel domain-containing protein</fullName>
    </recommendedName>
</protein>
<comment type="subcellular location">
    <subcellularLocation>
        <location evidence="1">Cell outer membrane</location>
    </subcellularLocation>
</comment>
<evidence type="ECO:0000256" key="4">
    <source>
        <dbReference type="SAM" id="SignalP"/>
    </source>
</evidence>
<dbReference type="Gene3D" id="2.40.170.20">
    <property type="entry name" value="TonB-dependent receptor, beta-barrel domain"/>
    <property type="match status" value="1"/>
</dbReference>
<dbReference type="InterPro" id="IPR000531">
    <property type="entry name" value="Beta-barrel_TonB"/>
</dbReference>
<dbReference type="Proteomes" id="UP001059971">
    <property type="component" value="Chromosome 1"/>
</dbReference>
<evidence type="ECO:0000256" key="1">
    <source>
        <dbReference type="ARBA" id="ARBA00004442"/>
    </source>
</evidence>
<evidence type="ECO:0000256" key="3">
    <source>
        <dbReference type="ARBA" id="ARBA00023237"/>
    </source>
</evidence>
<feature type="signal peptide" evidence="4">
    <location>
        <begin position="1"/>
        <end position="21"/>
    </location>
</feature>
<proteinExistence type="predicted"/>
<dbReference type="Pfam" id="PF00593">
    <property type="entry name" value="TonB_dep_Rec_b-barrel"/>
    <property type="match status" value="1"/>
</dbReference>
<dbReference type="EMBL" id="AP018817">
    <property type="protein sequence ID" value="BBF69419.1"/>
    <property type="molecule type" value="Genomic_DNA"/>
</dbReference>
<keyword evidence="7" id="KW-1185">Reference proteome</keyword>
<keyword evidence="4" id="KW-0732">Signal</keyword>
<keyword evidence="3" id="KW-0998">Cell outer membrane</keyword>
<name>A0ABN5WAV5_9SPHN</name>
<evidence type="ECO:0000313" key="7">
    <source>
        <dbReference type="Proteomes" id="UP001059971"/>
    </source>
</evidence>
<accession>A0ABN5WAV5</accession>
<dbReference type="SUPFAM" id="SSF56935">
    <property type="entry name" value="Porins"/>
    <property type="match status" value="1"/>
</dbReference>
<dbReference type="RefSeq" id="WP_261936495.1">
    <property type="nucleotide sequence ID" value="NZ_AP018817.1"/>
</dbReference>
<organism evidence="6 7">
    <name type="scientific">Sphingomonas bisphenolicum</name>
    <dbReference type="NCBI Taxonomy" id="296544"/>
    <lineage>
        <taxon>Bacteria</taxon>
        <taxon>Pseudomonadati</taxon>
        <taxon>Pseudomonadota</taxon>
        <taxon>Alphaproteobacteria</taxon>
        <taxon>Sphingomonadales</taxon>
        <taxon>Sphingomonadaceae</taxon>
        <taxon>Sphingomonas</taxon>
    </lineage>
</organism>
<evidence type="ECO:0000256" key="2">
    <source>
        <dbReference type="ARBA" id="ARBA00023136"/>
    </source>
</evidence>
<evidence type="ECO:0000313" key="6">
    <source>
        <dbReference type="EMBL" id="BBF69419.1"/>
    </source>
</evidence>
<feature type="chain" id="PRO_5045469256" description="TonB-dependent receptor-like beta-barrel domain-containing protein" evidence="4">
    <location>
        <begin position="22"/>
        <end position="388"/>
    </location>
</feature>
<feature type="domain" description="TonB-dependent receptor-like beta-barrel" evidence="5">
    <location>
        <begin position="117"/>
        <end position="281"/>
    </location>
</feature>
<dbReference type="InterPro" id="IPR036942">
    <property type="entry name" value="Beta-barrel_TonB_sf"/>
</dbReference>
<reference evidence="6" key="1">
    <citation type="submission" date="2018-07" db="EMBL/GenBank/DDBJ databases">
        <title>Complete genome sequence of Sphingomonas bisphenolicum strain AO1, a bisphenol A degradative bacterium isolated from Japanese farm field.</title>
        <authorList>
            <person name="Murakami M."/>
            <person name="Koh M."/>
            <person name="Koba S."/>
            <person name="Matsumura Y."/>
        </authorList>
    </citation>
    <scope>NUCLEOTIDE SEQUENCE</scope>
    <source>
        <strain evidence="6">AO1</strain>
    </source>
</reference>
<keyword evidence="2" id="KW-0472">Membrane</keyword>
<gene>
    <name evidence="6" type="ORF">SBA_ch1_16190</name>
</gene>
<sequence length="388" mass="42892">MRTRTPSLALLLASLATPAAAEPFWPDHARFALKPRLILRVQPAPPAPPQRQARIYAIELAPSPADPADLRLALQRRRQRFGGLPLVRAAQSPGADMQPRSSVMLADARVDLPSEMLPWGDRLSATLGWQAVKISNRAVNATSPYTRDDLRARDGFLPSARLALAATSRLDLRADYRETIRAYADSGTIGALGLDQPGFRALRAALRPERDSLSRIGLRWAAVPALRLAIDAYDGQVRNRLSFIDHGYLPRTMGSAQAHGVAIEAVHSLSPTLQWRLRYDRARMDVEHGERRTETRLAVRGEWRRGPWRGALSAARTSAPFWAEPGHRLRIEGGIDYMPDDLFGVRLGLHLADPDRLAVTRLADQPQSGPVRAADQARALMFTAALRL</sequence>
<evidence type="ECO:0000259" key="5">
    <source>
        <dbReference type="Pfam" id="PF00593"/>
    </source>
</evidence>